<dbReference type="Proteomes" id="UP000019335">
    <property type="component" value="Chromosome 8"/>
</dbReference>
<comment type="caution">
    <text evidence="6">The sequence shown here is derived from an EMBL/GenBank/DDBJ whole genome shotgun (WGS) entry which is preliminary data.</text>
</comment>
<dbReference type="Pfam" id="PF00454">
    <property type="entry name" value="PI3_PI4_kinase"/>
    <property type="match status" value="1"/>
</dbReference>
<dbReference type="SMART" id="SM00233">
    <property type="entry name" value="PH"/>
    <property type="match status" value="1"/>
</dbReference>
<dbReference type="PROSITE" id="PS00916">
    <property type="entry name" value="PI3_4_KINASE_2"/>
    <property type="match status" value="1"/>
</dbReference>
<dbReference type="GO" id="GO:0004430">
    <property type="term" value="F:1-phosphatidylinositol 4-kinase activity"/>
    <property type="evidence" value="ECO:0007669"/>
    <property type="project" value="TreeGrafter"/>
</dbReference>
<dbReference type="InterPro" id="IPR011993">
    <property type="entry name" value="PH-like_dom_sf"/>
</dbReference>
<sequence length="1022" mass="113658">MGGAASKNVRTEHFSLEDLLTADDSVDMRKATIIIWKNRHRPEVISELADLLSEYSDQKTVFEGIEFYLPQLAHMIIHLEVDWPTAALEQFVLIVCQHSLHFALQLHFILVGAMEDYQVEGSDGRRTVHGNQRYYRRCAKLLQNVHRCVVYGAPRVRHLEDLYRSGKLSKTELEELGIAERRFQAAQILDPTEITVGGKEHSVMEGQLAYKRHLRRSCCHSKGWKLRWFKIQDRVLYCYNSKDCGRLHRAVPLEAAVVAVVDHPRHEHYFEVSPAATGGAACVYMLKAETKEEMEQWVNQLKAQSMAPTFLQKGEEHMLYPAEFGRYQFFKSQRDFINRLTDISEEMRFLDRGIRTRALKERLPDVKIPPAAYLPLCQSTEPWCRILGLLPEEARAFSTKERCPCLVLFEVEKDMQVDVANYLHQRYGALDAEGETPPSLRLSASQGGGGLEMANANGGSDETLPRKAAEDAQAGANTDSRAKAPAPSTFATIFSSISYHSSSQTGASSATDTDTQDADANGNHVPTSITSVQSISSLGPSSKQHGQEAPLCLGPLVDREDEDVGDVQAGEGAQAQRRLSLPSIGMRASASGRTNPSLWRVSRPNIAQELRKIPAEFRAALRKRRMPSMHSARGEGREMGGGALAGLGGSTRGGGGGGLMSMGSKIEAALGLSMRSSMEGEGGRRESDFEDPNKIVPCYGEVWVQKRNRLREKTSFSEAVAAGRWDLQAVIVKSHDDVRQEVFIMELISFYEEVFRLAGLAIWLRSYKIISTGNSTGLIAFLTDAISFDGLKKSSDYPGTLRGHFEKIYGGSGSPEFKAAQQNFAQSLAGYSLLSYLLFFKDRHNGNIMIDKKGHVIHIDFGFVLGVRPGGRFSFERAPFKLTAEMLEILDGPDSALFSYYKELMVQGFKTAHAHAETVICLMEIMSFQSKFPCFVKNSGRARCSLLRCLWDAVVRQVSIVDEWDHALGQPRRSRKGAQEGEGARIAWKSMHIGRADGGIHCCRAGGLAFCFLWNFSRMGQG</sequence>
<dbReference type="SMART" id="SM00146">
    <property type="entry name" value="PI3Kc"/>
    <property type="match status" value="1"/>
</dbReference>
<accession>W7TL20</accession>
<feature type="domain" description="PI3K/PI4K catalytic" evidence="5">
    <location>
        <begin position="698"/>
        <end position="979"/>
    </location>
</feature>
<dbReference type="PANTHER" id="PTHR10048:SF22">
    <property type="entry name" value="PHOSPHATIDYLINOSITOL 4-KINASE BETA"/>
    <property type="match status" value="1"/>
</dbReference>
<dbReference type="OrthoDB" id="10264149at2759"/>
<dbReference type="GO" id="GO:0005737">
    <property type="term" value="C:cytoplasm"/>
    <property type="evidence" value="ECO:0007669"/>
    <property type="project" value="TreeGrafter"/>
</dbReference>
<evidence type="ECO:0000259" key="4">
    <source>
        <dbReference type="PROSITE" id="PS50003"/>
    </source>
</evidence>
<keyword evidence="2 6" id="KW-0418">Kinase</keyword>
<feature type="domain" description="PH" evidence="4">
    <location>
        <begin position="201"/>
        <end position="306"/>
    </location>
</feature>
<dbReference type="GO" id="GO:0016020">
    <property type="term" value="C:membrane"/>
    <property type="evidence" value="ECO:0007669"/>
    <property type="project" value="TreeGrafter"/>
</dbReference>
<keyword evidence="1" id="KW-0808">Transferase</keyword>
<dbReference type="CDD" id="cd00821">
    <property type="entry name" value="PH"/>
    <property type="match status" value="1"/>
</dbReference>
<organism evidence="6 7">
    <name type="scientific">Nannochloropsis gaditana</name>
    <dbReference type="NCBI Taxonomy" id="72520"/>
    <lineage>
        <taxon>Eukaryota</taxon>
        <taxon>Sar</taxon>
        <taxon>Stramenopiles</taxon>
        <taxon>Ochrophyta</taxon>
        <taxon>Eustigmatophyceae</taxon>
        <taxon>Eustigmatales</taxon>
        <taxon>Monodopsidaceae</taxon>
        <taxon>Nannochloropsis</taxon>
    </lineage>
</organism>
<dbReference type="GO" id="GO:0048015">
    <property type="term" value="P:phosphatidylinositol-mediated signaling"/>
    <property type="evidence" value="ECO:0007669"/>
    <property type="project" value="TreeGrafter"/>
</dbReference>
<proteinExistence type="predicted"/>
<evidence type="ECO:0000259" key="5">
    <source>
        <dbReference type="PROSITE" id="PS50290"/>
    </source>
</evidence>
<feature type="region of interest" description="Disordered" evidence="3">
    <location>
        <begin position="501"/>
        <end position="527"/>
    </location>
</feature>
<dbReference type="InterPro" id="IPR018936">
    <property type="entry name" value="PI3/4_kinase_CS"/>
</dbReference>
<keyword evidence="7" id="KW-1185">Reference proteome</keyword>
<feature type="region of interest" description="Disordered" evidence="3">
    <location>
        <begin position="433"/>
        <end position="484"/>
    </location>
</feature>
<dbReference type="GO" id="GO:0046854">
    <property type="term" value="P:phosphatidylinositol phosphate biosynthetic process"/>
    <property type="evidence" value="ECO:0007669"/>
    <property type="project" value="InterPro"/>
</dbReference>
<evidence type="ECO:0000313" key="6">
    <source>
        <dbReference type="EMBL" id="EWM26772.1"/>
    </source>
</evidence>
<dbReference type="InterPro" id="IPR001849">
    <property type="entry name" value="PH_domain"/>
</dbReference>
<dbReference type="PROSITE" id="PS50003">
    <property type="entry name" value="PH_DOMAIN"/>
    <property type="match status" value="1"/>
</dbReference>
<dbReference type="AlphaFoldDB" id="W7TL20"/>
<evidence type="ECO:0000256" key="3">
    <source>
        <dbReference type="SAM" id="MobiDB-lite"/>
    </source>
</evidence>
<dbReference type="SUPFAM" id="SSF50729">
    <property type="entry name" value="PH domain-like"/>
    <property type="match status" value="1"/>
</dbReference>
<dbReference type="InterPro" id="IPR011009">
    <property type="entry name" value="Kinase-like_dom_sf"/>
</dbReference>
<dbReference type="Pfam" id="PF00169">
    <property type="entry name" value="PH"/>
    <property type="match status" value="1"/>
</dbReference>
<dbReference type="Gene3D" id="2.30.29.30">
    <property type="entry name" value="Pleckstrin-homology domain (PH domain)/Phosphotyrosine-binding domain (PTB)"/>
    <property type="match status" value="1"/>
</dbReference>
<dbReference type="InterPro" id="IPR015433">
    <property type="entry name" value="PI3/4_kinase"/>
</dbReference>
<dbReference type="Gene3D" id="3.30.1010.10">
    <property type="entry name" value="Phosphatidylinositol 3-kinase Catalytic Subunit, Chain A, domain 4"/>
    <property type="match status" value="1"/>
</dbReference>
<dbReference type="SUPFAM" id="SSF56112">
    <property type="entry name" value="Protein kinase-like (PK-like)"/>
    <property type="match status" value="1"/>
</dbReference>
<dbReference type="InterPro" id="IPR036940">
    <property type="entry name" value="PI3/4_kinase_cat_sf"/>
</dbReference>
<feature type="compositionally biased region" description="Low complexity" evidence="3">
    <location>
        <begin position="501"/>
        <end position="523"/>
    </location>
</feature>
<protein>
    <submittedName>
        <fullName evidence="6">Phosphatidylinositol kinase</fullName>
    </submittedName>
</protein>
<evidence type="ECO:0000256" key="1">
    <source>
        <dbReference type="ARBA" id="ARBA00022679"/>
    </source>
</evidence>
<dbReference type="EMBL" id="AZIL01000609">
    <property type="protein sequence ID" value="EWM26772.1"/>
    <property type="molecule type" value="Genomic_DNA"/>
</dbReference>
<reference evidence="6 7" key="1">
    <citation type="journal article" date="2014" name="Mol. Plant">
        <title>Chromosome Scale Genome Assembly and Transcriptome Profiling of Nannochloropsis gaditana in Nitrogen Depletion.</title>
        <authorList>
            <person name="Corteggiani Carpinelli E."/>
            <person name="Telatin A."/>
            <person name="Vitulo N."/>
            <person name="Forcato C."/>
            <person name="D'Angelo M."/>
            <person name="Schiavon R."/>
            <person name="Vezzi A."/>
            <person name="Giacometti G.M."/>
            <person name="Morosinotto T."/>
            <person name="Valle G."/>
        </authorList>
    </citation>
    <scope>NUCLEOTIDE SEQUENCE [LARGE SCALE GENOMIC DNA]</scope>
    <source>
        <strain evidence="6 7">B-31</strain>
    </source>
</reference>
<evidence type="ECO:0000256" key="2">
    <source>
        <dbReference type="ARBA" id="ARBA00022777"/>
    </source>
</evidence>
<dbReference type="PROSITE" id="PS50290">
    <property type="entry name" value="PI3_4_KINASE_3"/>
    <property type="match status" value="1"/>
</dbReference>
<dbReference type="Gene3D" id="1.10.1070.11">
    <property type="entry name" value="Phosphatidylinositol 3-/4-kinase, catalytic domain"/>
    <property type="match status" value="1"/>
</dbReference>
<dbReference type="InterPro" id="IPR000403">
    <property type="entry name" value="PI3/4_kinase_cat_dom"/>
</dbReference>
<dbReference type="PANTHER" id="PTHR10048">
    <property type="entry name" value="PHOSPHATIDYLINOSITOL KINASE"/>
    <property type="match status" value="1"/>
</dbReference>
<evidence type="ECO:0000313" key="7">
    <source>
        <dbReference type="Proteomes" id="UP000019335"/>
    </source>
</evidence>
<gene>
    <name evidence="6" type="ORF">Naga_100001g222</name>
</gene>
<name>W7TL20_9STRA</name>